<dbReference type="KEGG" id="obi:106873686"/>
<dbReference type="SUPFAM" id="SSF54277">
    <property type="entry name" value="CAD &amp; PB1 domains"/>
    <property type="match status" value="1"/>
</dbReference>
<organism evidence="4">
    <name type="scientific">Octopus bimaculoides</name>
    <name type="common">California two-spotted octopus</name>
    <dbReference type="NCBI Taxonomy" id="37653"/>
    <lineage>
        <taxon>Eukaryota</taxon>
        <taxon>Metazoa</taxon>
        <taxon>Spiralia</taxon>
        <taxon>Lophotrochozoa</taxon>
        <taxon>Mollusca</taxon>
        <taxon>Cephalopoda</taxon>
        <taxon>Coleoidea</taxon>
        <taxon>Octopodiformes</taxon>
        <taxon>Octopoda</taxon>
        <taxon>Incirrata</taxon>
        <taxon>Octopodidae</taxon>
        <taxon>Octopus</taxon>
    </lineage>
</organism>
<gene>
    <name evidence="4" type="ORF">OCBIM_22018232mg</name>
</gene>
<dbReference type="SMART" id="SM00266">
    <property type="entry name" value="CAD"/>
    <property type="match status" value="1"/>
</dbReference>
<sequence length="193" mass="22034">MSFYKEYKVWNTEHNVQKEVKAESREDLLIKAKAEFDIDSTTEVKLVLDEDGTEVDDEDYFHFVSSDTTLQILLSFQSWSPIHSLRASYDVCDGPVDTSNDLILLLSGIKSDLAKCLALSDDHLEEITKMPVSDLATILVDSEQFARNFKEACEIELITREDNDDLLRLIRLATEHQNGSVKRQKIDNTESDD</sequence>
<accession>A0A0L8IE37</accession>
<protein>
    <recommendedName>
        <fullName evidence="3">CIDE-N domain-containing protein</fullName>
    </recommendedName>
</protein>
<evidence type="ECO:0000256" key="2">
    <source>
        <dbReference type="PROSITE-ProRule" id="PRU00447"/>
    </source>
</evidence>
<evidence type="ECO:0000256" key="1">
    <source>
        <dbReference type="ARBA" id="ARBA00022703"/>
    </source>
</evidence>
<evidence type="ECO:0000313" key="4">
    <source>
        <dbReference type="EMBL" id="KOF99315.1"/>
    </source>
</evidence>
<reference evidence="4" key="1">
    <citation type="submission" date="2015-07" db="EMBL/GenBank/DDBJ databases">
        <title>MeaNS - Measles Nucleotide Surveillance Program.</title>
        <authorList>
            <person name="Tran T."/>
            <person name="Druce J."/>
        </authorList>
    </citation>
    <scope>NUCLEOTIDE SEQUENCE</scope>
    <source>
        <strain evidence="4">UCB-OBI-ISO-001</strain>
        <tissue evidence="4">Gonad</tissue>
    </source>
</reference>
<dbReference type="Pfam" id="PF02017">
    <property type="entry name" value="CIDE-N"/>
    <property type="match status" value="1"/>
</dbReference>
<dbReference type="GO" id="GO:0042981">
    <property type="term" value="P:regulation of apoptotic process"/>
    <property type="evidence" value="ECO:0007669"/>
    <property type="project" value="TreeGrafter"/>
</dbReference>
<dbReference type="Gene3D" id="3.10.20.10">
    <property type="match status" value="1"/>
</dbReference>
<dbReference type="EMBL" id="KQ415990">
    <property type="protein sequence ID" value="KOF99315.1"/>
    <property type="molecule type" value="Genomic_DNA"/>
</dbReference>
<dbReference type="OrthoDB" id="9387550at2759"/>
<dbReference type="OMA" id="CILPTEP"/>
<dbReference type="PANTHER" id="PTHR12306">
    <property type="entry name" value="CELL DEATH ACTIVATOR CIDE"/>
    <property type="match status" value="1"/>
</dbReference>
<dbReference type="Gene3D" id="1.10.1490.10">
    <property type="entry name" value="C-terminal domain of DFF45/ICAD (DFF-C domain)"/>
    <property type="match status" value="1"/>
</dbReference>
<dbReference type="GO" id="GO:0006915">
    <property type="term" value="P:apoptotic process"/>
    <property type="evidence" value="ECO:0007669"/>
    <property type="project" value="UniProtKB-UniRule"/>
</dbReference>
<dbReference type="PROSITE" id="PS51135">
    <property type="entry name" value="CIDE_N"/>
    <property type="match status" value="1"/>
</dbReference>
<dbReference type="AlphaFoldDB" id="A0A0L8IE37"/>
<name>A0A0L8IE37_OCTBM</name>
<dbReference type="PANTHER" id="PTHR12306:SF15">
    <property type="entry name" value="DNAATION FACTOR-RELATED PROTEIN 1, ISOFORM B-RELATED"/>
    <property type="match status" value="1"/>
</dbReference>
<keyword evidence="1 2" id="KW-0053">Apoptosis</keyword>
<feature type="domain" description="CIDE-N" evidence="3">
    <location>
        <begin position="3"/>
        <end position="81"/>
    </location>
</feature>
<evidence type="ECO:0000259" key="3">
    <source>
        <dbReference type="PROSITE" id="PS51135"/>
    </source>
</evidence>
<dbReference type="InterPro" id="IPR003508">
    <property type="entry name" value="CIDE-N_dom"/>
</dbReference>
<proteinExistence type="predicted"/>